<evidence type="ECO:0000256" key="1">
    <source>
        <dbReference type="SAM" id="MobiDB-lite"/>
    </source>
</evidence>
<feature type="compositionally biased region" description="Low complexity" evidence="1">
    <location>
        <begin position="1"/>
        <end position="15"/>
    </location>
</feature>
<dbReference type="EMBL" id="JACBZI010000001">
    <property type="protein sequence ID" value="NYI10349.1"/>
    <property type="molecule type" value="Genomic_DNA"/>
</dbReference>
<comment type="caution">
    <text evidence="2">The sequence shown here is derived from an EMBL/GenBank/DDBJ whole genome shotgun (WGS) entry which is preliminary data.</text>
</comment>
<gene>
    <name evidence="2" type="ORF">BKA05_001864</name>
</gene>
<evidence type="ECO:0000313" key="2">
    <source>
        <dbReference type="EMBL" id="NYI10349.1"/>
    </source>
</evidence>
<reference evidence="2 3" key="1">
    <citation type="submission" date="2020-07" db="EMBL/GenBank/DDBJ databases">
        <title>Sequencing the genomes of 1000 actinobacteria strains.</title>
        <authorList>
            <person name="Klenk H.-P."/>
        </authorList>
    </citation>
    <scope>NUCLEOTIDE SEQUENCE [LARGE SCALE GENOMIC DNA]</scope>
    <source>
        <strain evidence="2 3">DSM 18248</strain>
    </source>
</reference>
<evidence type="ECO:0000313" key="3">
    <source>
        <dbReference type="Proteomes" id="UP000537326"/>
    </source>
</evidence>
<keyword evidence="3" id="KW-1185">Reference proteome</keyword>
<protein>
    <submittedName>
        <fullName evidence="2">Uncharacterized protein</fullName>
    </submittedName>
</protein>
<name>A0A7Y9YET5_9ACTN</name>
<sequence length="38" mass="3850">MNTTSSTTTSSATSSPAGTEVRPVAGIGMVANPRRTRV</sequence>
<accession>A0A7Y9YET5</accession>
<dbReference type="AlphaFoldDB" id="A0A7Y9YET5"/>
<dbReference type="Proteomes" id="UP000537326">
    <property type="component" value="Unassembled WGS sequence"/>
</dbReference>
<feature type="region of interest" description="Disordered" evidence="1">
    <location>
        <begin position="1"/>
        <end position="38"/>
    </location>
</feature>
<organism evidence="2 3">
    <name type="scientific">Nocardioides marinus</name>
    <dbReference type="NCBI Taxonomy" id="374514"/>
    <lineage>
        <taxon>Bacteria</taxon>
        <taxon>Bacillati</taxon>
        <taxon>Actinomycetota</taxon>
        <taxon>Actinomycetes</taxon>
        <taxon>Propionibacteriales</taxon>
        <taxon>Nocardioidaceae</taxon>
        <taxon>Nocardioides</taxon>
    </lineage>
</organism>
<proteinExistence type="predicted"/>